<dbReference type="SUPFAM" id="SSF55383">
    <property type="entry name" value="Copper amine oxidase, domain N"/>
    <property type="match status" value="1"/>
</dbReference>
<dbReference type="AlphaFoldDB" id="A0A7Y2L4N8"/>
<evidence type="ECO:0000313" key="2">
    <source>
        <dbReference type="EMBL" id="NNG65729.1"/>
    </source>
</evidence>
<evidence type="ECO:0000313" key="3">
    <source>
        <dbReference type="Proteomes" id="UP000529861"/>
    </source>
</evidence>
<protein>
    <submittedName>
        <fullName evidence="2">Copper amine oxidase N-terminal domain-containing protein</fullName>
    </submittedName>
</protein>
<gene>
    <name evidence="2" type="ORF">HKI81_00445</name>
</gene>
<proteinExistence type="predicted"/>
<reference evidence="2 3" key="1">
    <citation type="submission" date="2020-04" db="EMBL/GenBank/DDBJ databases">
        <title>Draft genome sequence of Caldanaerobacter sunterraneus. strain 1523vc isolated from Griffin hot spring, Kamchatka, Russia.</title>
        <authorList>
            <person name="Toshchakov S.V."/>
            <person name="Podosokorskaya O.A."/>
            <person name="Kublanov I.V."/>
            <person name="Korzhenkov A."/>
            <person name="Patrushev M.V."/>
        </authorList>
    </citation>
    <scope>NUCLEOTIDE SEQUENCE [LARGE SCALE GENOMIC DNA]</scope>
    <source>
        <strain evidence="2 3">1523vc</strain>
    </source>
</reference>
<name>A0A7Y2L4N8_9THEO</name>
<sequence>MFVPLWAIIEKLNGEIYWNDLKKRINIRYNNTEIELQLGKNLCTKNEEIFSMEVLPRAENNRTYVPLEFLIEGLGVKVNYTIGERKTVLTIEEDSAEQL</sequence>
<organism evidence="2 3">
    <name type="scientific">Caldanaerobacter subterraneus</name>
    <dbReference type="NCBI Taxonomy" id="911092"/>
    <lineage>
        <taxon>Bacteria</taxon>
        <taxon>Bacillati</taxon>
        <taxon>Bacillota</taxon>
        <taxon>Clostridia</taxon>
        <taxon>Thermoanaerobacterales</taxon>
        <taxon>Thermoanaerobacteraceae</taxon>
        <taxon>Caldanaerobacter</taxon>
    </lineage>
</organism>
<dbReference type="InterPro" id="IPR036582">
    <property type="entry name" value="Mao_N_sf"/>
</dbReference>
<dbReference type="InterPro" id="IPR012854">
    <property type="entry name" value="Cu_amine_oxidase-like_N"/>
</dbReference>
<dbReference type="Gene3D" id="3.30.457.10">
    <property type="entry name" value="Copper amine oxidase-like, N-terminal domain"/>
    <property type="match status" value="1"/>
</dbReference>
<accession>A0A7Y2L4N8</accession>
<comment type="caution">
    <text evidence="2">The sequence shown here is derived from an EMBL/GenBank/DDBJ whole genome shotgun (WGS) entry which is preliminary data.</text>
</comment>
<dbReference type="Proteomes" id="UP000529861">
    <property type="component" value="Unassembled WGS sequence"/>
</dbReference>
<feature type="domain" description="Copper amine oxidase-like N-terminal" evidence="1">
    <location>
        <begin position="2"/>
        <end position="87"/>
    </location>
</feature>
<dbReference type="EMBL" id="JABEQB010000001">
    <property type="protein sequence ID" value="NNG65729.1"/>
    <property type="molecule type" value="Genomic_DNA"/>
</dbReference>
<dbReference type="Pfam" id="PF07833">
    <property type="entry name" value="Cu_amine_oxidN1"/>
    <property type="match status" value="1"/>
</dbReference>
<evidence type="ECO:0000259" key="1">
    <source>
        <dbReference type="Pfam" id="PF07833"/>
    </source>
</evidence>